<evidence type="ECO:0000256" key="6">
    <source>
        <dbReference type="ARBA" id="ARBA00023136"/>
    </source>
</evidence>
<reference evidence="8 9" key="1">
    <citation type="submission" date="2017-10" db="EMBL/GenBank/DDBJ databases">
        <authorList>
            <person name="Banno H."/>
            <person name="Chua N.-H."/>
        </authorList>
    </citation>
    <scope>NUCLEOTIDE SEQUENCE [LARGE SCALE GENOMIC DNA]</scope>
    <source>
        <strain evidence="8">Vibrio tapetis CECT4600</strain>
    </source>
</reference>
<evidence type="ECO:0000256" key="5">
    <source>
        <dbReference type="ARBA" id="ARBA00022989"/>
    </source>
</evidence>
<organism evidence="8 9">
    <name type="scientific">Vibrio tapetis subsp. tapetis</name>
    <dbReference type="NCBI Taxonomy" id="1671868"/>
    <lineage>
        <taxon>Bacteria</taxon>
        <taxon>Pseudomonadati</taxon>
        <taxon>Pseudomonadota</taxon>
        <taxon>Gammaproteobacteria</taxon>
        <taxon>Vibrionales</taxon>
        <taxon>Vibrionaceae</taxon>
        <taxon>Vibrio</taxon>
    </lineage>
</organism>
<sequence>MVSLFHDLLNTVLEVSLSSYKNSTVHYMRILNTDYLTIKNIPFFIAAAFCFTPWASSPTALVLGFLLANLGFVPSNVPLSQITKKLLAYSIVGLGFGIQLDQAIAVTSDGIGIILTTIIGTLLFGWFLTKKMGIEQKTGYLISAGTSICGGSAIAAVSPAIKANDEQMGLALATIFVLNSVALFIFPVIGFALGLDQHTFGTWAAIAIHDTSSVVGAASAYGEEALKTATTLKLARALWIVPVAFVSSIIFSSGSKKITIPYFILFYCAAILFSDALPQCSDIYNGIFSVSKQALVLCLFFIGCNISVSKVRSAGPKPLVFGVTLWVLISCLSLGWLTLV</sequence>
<dbReference type="EMBL" id="LT960611">
    <property type="protein sequence ID" value="SON49174.1"/>
    <property type="molecule type" value="Genomic_DNA"/>
</dbReference>
<feature type="transmembrane region" description="Helical" evidence="7">
    <location>
        <begin position="258"/>
        <end position="277"/>
    </location>
</feature>
<evidence type="ECO:0000313" key="9">
    <source>
        <dbReference type="Proteomes" id="UP000235828"/>
    </source>
</evidence>
<keyword evidence="9" id="KW-1185">Reference proteome</keyword>
<dbReference type="PANTHER" id="PTHR30106:SF1">
    <property type="entry name" value="UPF0324 MEMBRANE PROTEIN FN0533"/>
    <property type="match status" value="1"/>
</dbReference>
<comment type="similarity">
    <text evidence="2">Belongs to the UPF0324 family.</text>
</comment>
<proteinExistence type="inferred from homology"/>
<evidence type="ECO:0000256" key="7">
    <source>
        <dbReference type="SAM" id="Phobius"/>
    </source>
</evidence>
<feature type="transmembrane region" description="Helical" evidence="7">
    <location>
        <begin position="167"/>
        <end position="193"/>
    </location>
</feature>
<keyword evidence="5 7" id="KW-1133">Transmembrane helix</keyword>
<evidence type="ECO:0000313" key="8">
    <source>
        <dbReference type="EMBL" id="SON49174.1"/>
    </source>
</evidence>
<protein>
    <submittedName>
        <fullName evidence="8">Uncharacterized protein</fullName>
    </submittedName>
</protein>
<gene>
    <name evidence="8" type="ORF">VTAP4600_A1195</name>
</gene>
<dbReference type="InterPro" id="IPR018383">
    <property type="entry name" value="UPF0324_pro"/>
</dbReference>
<name>A0A2N8ZB67_9VIBR</name>
<keyword evidence="4 7" id="KW-0812">Transmembrane</keyword>
<feature type="transmembrane region" description="Helical" evidence="7">
    <location>
        <begin position="319"/>
        <end position="339"/>
    </location>
</feature>
<comment type="subcellular location">
    <subcellularLocation>
        <location evidence="1">Cell membrane</location>
        <topology evidence="1">Multi-pass membrane protein</topology>
    </subcellularLocation>
</comment>
<dbReference type="KEGG" id="vta:A1195"/>
<feature type="transmembrane region" description="Helical" evidence="7">
    <location>
        <begin position="234"/>
        <end position="251"/>
    </location>
</feature>
<keyword evidence="3" id="KW-1003">Cell membrane</keyword>
<evidence type="ECO:0000256" key="2">
    <source>
        <dbReference type="ARBA" id="ARBA00007977"/>
    </source>
</evidence>
<dbReference type="AlphaFoldDB" id="A0A2N8ZB67"/>
<dbReference type="GO" id="GO:0005886">
    <property type="term" value="C:plasma membrane"/>
    <property type="evidence" value="ECO:0007669"/>
    <property type="project" value="UniProtKB-SubCell"/>
</dbReference>
<feature type="transmembrane region" description="Helical" evidence="7">
    <location>
        <begin position="283"/>
        <end position="307"/>
    </location>
</feature>
<dbReference type="PANTHER" id="PTHR30106">
    <property type="entry name" value="INNER MEMBRANE PROTEIN YEIH-RELATED"/>
    <property type="match status" value="1"/>
</dbReference>
<evidence type="ECO:0000256" key="3">
    <source>
        <dbReference type="ARBA" id="ARBA00022475"/>
    </source>
</evidence>
<feature type="transmembrane region" description="Helical" evidence="7">
    <location>
        <begin position="60"/>
        <end position="79"/>
    </location>
</feature>
<evidence type="ECO:0000256" key="4">
    <source>
        <dbReference type="ARBA" id="ARBA00022692"/>
    </source>
</evidence>
<feature type="transmembrane region" description="Helical" evidence="7">
    <location>
        <begin position="140"/>
        <end position="161"/>
    </location>
</feature>
<feature type="transmembrane region" description="Helical" evidence="7">
    <location>
        <begin position="200"/>
        <end position="222"/>
    </location>
</feature>
<dbReference type="Pfam" id="PF03601">
    <property type="entry name" value="Cons_hypoth698"/>
    <property type="match status" value="1"/>
</dbReference>
<feature type="transmembrane region" description="Helical" evidence="7">
    <location>
        <begin position="111"/>
        <end position="128"/>
    </location>
</feature>
<accession>A0A2N8ZB67</accession>
<dbReference type="Proteomes" id="UP000235828">
    <property type="component" value="Chromosome A"/>
</dbReference>
<keyword evidence="6 7" id="KW-0472">Membrane</keyword>
<evidence type="ECO:0000256" key="1">
    <source>
        <dbReference type="ARBA" id="ARBA00004651"/>
    </source>
</evidence>
<feature type="transmembrane region" description="Helical" evidence="7">
    <location>
        <begin position="86"/>
        <end position="105"/>
    </location>
</feature>